<organism evidence="1 2">
    <name type="scientific">Ooceraea biroi</name>
    <name type="common">Clonal raider ant</name>
    <name type="synonym">Cerapachys biroi</name>
    <dbReference type="NCBI Taxonomy" id="2015173"/>
    <lineage>
        <taxon>Eukaryota</taxon>
        <taxon>Metazoa</taxon>
        <taxon>Ecdysozoa</taxon>
        <taxon>Arthropoda</taxon>
        <taxon>Hexapoda</taxon>
        <taxon>Insecta</taxon>
        <taxon>Pterygota</taxon>
        <taxon>Neoptera</taxon>
        <taxon>Endopterygota</taxon>
        <taxon>Hymenoptera</taxon>
        <taxon>Apocrita</taxon>
        <taxon>Aculeata</taxon>
        <taxon>Formicoidea</taxon>
        <taxon>Formicidae</taxon>
        <taxon>Dorylinae</taxon>
        <taxon>Ooceraea</taxon>
    </lineage>
</organism>
<dbReference type="AlphaFoldDB" id="A0A3L8E4U0"/>
<accession>A0A3L8E4U0</accession>
<dbReference type="OrthoDB" id="7698488at2759"/>
<protein>
    <submittedName>
        <fullName evidence="1">Uncharacterized protein</fullName>
    </submittedName>
</protein>
<gene>
    <name evidence="1" type="ORF">DMN91_001267</name>
</gene>
<dbReference type="Proteomes" id="UP000279307">
    <property type="component" value="Chromosome 1"/>
</dbReference>
<evidence type="ECO:0000313" key="1">
    <source>
        <dbReference type="EMBL" id="RLU27463.1"/>
    </source>
</evidence>
<reference evidence="1 2" key="1">
    <citation type="journal article" date="2018" name="Genome Res.">
        <title>The genomic architecture and molecular evolution of ant odorant receptors.</title>
        <authorList>
            <person name="McKenzie S.K."/>
            <person name="Kronauer D.J.C."/>
        </authorList>
    </citation>
    <scope>NUCLEOTIDE SEQUENCE [LARGE SCALE GENOMIC DNA]</scope>
    <source>
        <strain evidence="1">Clonal line C1</strain>
    </source>
</reference>
<comment type="caution">
    <text evidence="1">The sequence shown here is derived from an EMBL/GenBank/DDBJ whole genome shotgun (WGS) entry which is preliminary data.</text>
</comment>
<proteinExistence type="predicted"/>
<sequence>MRVNEILDILSKDVDDGTKAIAQLCLLSYMIPPKGRIRTSKGHWKSSMSESEESLVAHVKVAAHVASVRESRVNVMNLQKLTVQPYIIVVGPTLDNIKAYFVSIDSILYSVPTAFEAIDVCFKSFHVFAATYPPASEHIWYLIQRELYNFSTKFDRPIGYIIEIMTALRAIGETEEI</sequence>
<name>A0A3L8E4U0_OOCBI</name>
<evidence type="ECO:0000313" key="2">
    <source>
        <dbReference type="Proteomes" id="UP000279307"/>
    </source>
</evidence>
<dbReference type="EMBL" id="QOIP01000001">
    <property type="protein sequence ID" value="RLU27463.1"/>
    <property type="molecule type" value="Genomic_DNA"/>
</dbReference>